<reference evidence="1" key="1">
    <citation type="submission" date="2021-02" db="EMBL/GenBank/DDBJ databases">
        <authorList>
            <person name="Dougan E. K."/>
            <person name="Rhodes N."/>
            <person name="Thang M."/>
            <person name="Chan C."/>
        </authorList>
    </citation>
    <scope>NUCLEOTIDE SEQUENCE</scope>
</reference>
<accession>A0A813ICH0</accession>
<comment type="caution">
    <text evidence="1">The sequence shown here is derived from an EMBL/GenBank/DDBJ whole genome shotgun (WGS) entry which is preliminary data.</text>
</comment>
<dbReference type="PANTHER" id="PTHR45752:SF187">
    <property type="entry name" value="LEUCINE-RICH REPEAT AND IQ DOMAIN-CONTAINING PROTEIN 4"/>
    <property type="match status" value="1"/>
</dbReference>
<dbReference type="Gene3D" id="3.80.10.10">
    <property type="entry name" value="Ribonuclease Inhibitor"/>
    <property type="match status" value="3"/>
</dbReference>
<evidence type="ECO:0000313" key="2">
    <source>
        <dbReference type="Proteomes" id="UP000626109"/>
    </source>
</evidence>
<protein>
    <submittedName>
        <fullName evidence="1">Uncharacterized protein</fullName>
    </submittedName>
</protein>
<dbReference type="SUPFAM" id="SSF52058">
    <property type="entry name" value="L domain-like"/>
    <property type="match status" value="2"/>
</dbReference>
<sequence length="1174" mass="128369">MAWLAAARFQKQQEVDYYRPKGERALAKVTAVSLSKGVVSYHLEYDIREESGPPKVRVAWDVPEGQLLEMQSSHRTEVAIALEQKEQQQRRQQQRRQRHLGEKCSWVSKLKEGDQVFHERCDGEAVVATVRGVYHDEEACSLEYMAPVQDEVGNSRQRLRTALVSFSSLVQSGPPVEKRALRLRELQDLRSLIEDRCVGESWHDQETGQQLRAEDVNLYHLNHFLICPSTVPEGVLMYCPCVDTARARGQAMAQSDSNSAMADQTVGEGEVTGVRGVDGQKWLIVKVCKGRFMKKRGNILIEGHISGRCEDVRPNNVSLSYQEVLRYSKGLLPEAVAPNWFCSHWWGEAVLDFIKCCEKHAATHQLGADSAYWVCAYANRQHELGVDLGSDPIQSSFLKAMELSGGVLLILDPGATPFQRIWCCFEGGIVSLAQRDALPATSDCHGRETLQRLAARDGQEGRRSALQLDIATVDGDGTAQLITQRLTKQEEEMEEIRKLRGTQSGWAAKSEREKGFPIELVSKGLRVKITDGRASQVSDKTQILNALAGRQIDDLNSQPNCHHPTLRQVDTTLRGIFAVAAWRAALEQGLDTSEGSELPLEVALREDVSRRELELNLQGVAKQHDLSALCKAVEPLKNLTRWRLDLSNCQVTSIAELGRSLETFTNLQQLSVNLAMCNCLTSNAELGRSLGALTNLQQLNVDLAYCDDLTSIAELGRSLGALTNLQQLCVDLAWCTCLTSIAQLVRSLGALTNLQQLSVNLAGCKDLTSITGLGRSLEALTNLQQLSVDVACCRDLTSIAELVRSLRALTNLQQLSLNLAGCKDLTSITGLGRSLEALTNLQQLSVDLACCRDLTSIAELVRSLRALTNLQQLSLNLAGCRDLTSIANLGRSLERLTNLQQLSVNLACCDDLTSIAELGRSLGALTNLQQLCVDLSDCTGLTSIAELGRSLEGLTNLQELTVDLLRCEGLTSIAELGRSLGALTNLQQLTMNLAGCRDLTSIAELWGSLETLTNLQQLSVNLAMCNCLTSNAELGRSLGTLTNLQQLSVNLAYCDDLTSIAELGRSLGALTNLQQLCVDLAWCTCLISIAELVSSLEGLTNLQQLTVNLAMCTGLTSIAELGGGLEALTNLQKLTVILACCDGLTSIADLGRSLERLTNLQQLSVDLRRCSGLP</sequence>
<evidence type="ECO:0000313" key="1">
    <source>
        <dbReference type="EMBL" id="CAE8648664.1"/>
    </source>
</evidence>
<dbReference type="EMBL" id="CAJNNW010006841">
    <property type="protein sequence ID" value="CAE8648664.1"/>
    <property type="molecule type" value="Genomic_DNA"/>
</dbReference>
<dbReference type="Proteomes" id="UP000626109">
    <property type="component" value="Unassembled WGS sequence"/>
</dbReference>
<dbReference type="PANTHER" id="PTHR45752">
    <property type="entry name" value="LEUCINE-RICH REPEAT-CONTAINING"/>
    <property type="match status" value="1"/>
</dbReference>
<feature type="non-terminal residue" evidence="1">
    <location>
        <position position="1174"/>
    </location>
</feature>
<dbReference type="InterPro" id="IPR050715">
    <property type="entry name" value="LRR-SigEffector_domain"/>
</dbReference>
<gene>
    <name evidence="1" type="ORF">PGLA2088_LOCUS6757</name>
</gene>
<proteinExistence type="predicted"/>
<organism evidence="1 2">
    <name type="scientific">Polarella glacialis</name>
    <name type="common">Dinoflagellate</name>
    <dbReference type="NCBI Taxonomy" id="89957"/>
    <lineage>
        <taxon>Eukaryota</taxon>
        <taxon>Sar</taxon>
        <taxon>Alveolata</taxon>
        <taxon>Dinophyceae</taxon>
        <taxon>Suessiales</taxon>
        <taxon>Suessiaceae</taxon>
        <taxon>Polarella</taxon>
    </lineage>
</organism>
<name>A0A813ICH0_POLGL</name>
<dbReference type="AlphaFoldDB" id="A0A813ICH0"/>
<dbReference type="InterPro" id="IPR032675">
    <property type="entry name" value="LRR_dom_sf"/>
</dbReference>